<dbReference type="EMBL" id="CP001359">
    <property type="protein sequence ID" value="ACL66977.1"/>
    <property type="molecule type" value="Genomic_DNA"/>
</dbReference>
<name>B8J682_ANAD2</name>
<dbReference type="InterPro" id="IPR012675">
    <property type="entry name" value="Beta-grasp_dom_sf"/>
</dbReference>
<dbReference type="InterPro" id="IPR016155">
    <property type="entry name" value="Mopterin_synth/thiamin_S_b"/>
</dbReference>
<dbReference type="PANTHER" id="PTHR38031">
    <property type="entry name" value="SULFUR CARRIER PROTEIN SLR0821-RELATED"/>
    <property type="match status" value="1"/>
</dbReference>
<dbReference type="SUPFAM" id="SSF54285">
    <property type="entry name" value="MoaD/ThiS"/>
    <property type="match status" value="1"/>
</dbReference>
<dbReference type="HOGENOM" id="CLU_114601_1_0_7"/>
<protein>
    <submittedName>
        <fullName evidence="1">ThiamineS protein</fullName>
    </submittedName>
</protein>
<dbReference type="Gene3D" id="3.10.20.30">
    <property type="match status" value="1"/>
</dbReference>
<dbReference type="AlphaFoldDB" id="B8J682"/>
<keyword evidence="2" id="KW-1185">Reference proteome</keyword>
<dbReference type="Proteomes" id="UP000007089">
    <property type="component" value="Chromosome"/>
</dbReference>
<dbReference type="InterPro" id="IPR003749">
    <property type="entry name" value="ThiS/MoaD-like"/>
</dbReference>
<dbReference type="KEGG" id="acp:A2cp1_3647"/>
<sequence length="91" mass="9515">MSATLRLPTVLAAAAGGTTVHEVRGATVGEVVAEVAGRFPALGTRLRDARGEPYPYVMFYLDEEDIRFQQGFATPVPDGAEIVVVPAIAGG</sequence>
<proteinExistence type="predicted"/>
<dbReference type="InterPro" id="IPR052045">
    <property type="entry name" value="Sulfur_Carrier/Prot_Modifier"/>
</dbReference>
<evidence type="ECO:0000313" key="1">
    <source>
        <dbReference type="EMBL" id="ACL66977.1"/>
    </source>
</evidence>
<reference evidence="1" key="1">
    <citation type="submission" date="2009-01" db="EMBL/GenBank/DDBJ databases">
        <title>Complete sequence of Anaeromyxobacter dehalogenans 2CP-1.</title>
        <authorList>
            <consortium name="US DOE Joint Genome Institute"/>
            <person name="Lucas S."/>
            <person name="Copeland A."/>
            <person name="Lapidus A."/>
            <person name="Glavina del Rio T."/>
            <person name="Dalin E."/>
            <person name="Tice H."/>
            <person name="Bruce D."/>
            <person name="Goodwin L."/>
            <person name="Pitluck S."/>
            <person name="Saunders E."/>
            <person name="Brettin T."/>
            <person name="Detter J.C."/>
            <person name="Han C."/>
            <person name="Larimer F."/>
            <person name="Land M."/>
            <person name="Hauser L."/>
            <person name="Kyrpides N."/>
            <person name="Ovchinnikova G."/>
            <person name="Beliaev A.S."/>
            <person name="Richardson P."/>
        </authorList>
    </citation>
    <scope>NUCLEOTIDE SEQUENCE</scope>
    <source>
        <strain evidence="1">2CP-1</strain>
    </source>
</reference>
<dbReference type="Pfam" id="PF02597">
    <property type="entry name" value="ThiS"/>
    <property type="match status" value="1"/>
</dbReference>
<accession>B8J682</accession>
<dbReference type="RefSeq" id="WP_015934750.1">
    <property type="nucleotide sequence ID" value="NC_011891.1"/>
</dbReference>
<gene>
    <name evidence="1" type="ordered locus">A2cp1_3647</name>
</gene>
<dbReference type="PANTHER" id="PTHR38031:SF1">
    <property type="entry name" value="SULFUR CARRIER PROTEIN CYSO"/>
    <property type="match status" value="1"/>
</dbReference>
<evidence type="ECO:0000313" key="2">
    <source>
        <dbReference type="Proteomes" id="UP000007089"/>
    </source>
</evidence>
<organism evidence="1 2">
    <name type="scientific">Anaeromyxobacter dehalogenans (strain ATCC BAA-258 / DSM 21875 / 2CP-1)</name>
    <dbReference type="NCBI Taxonomy" id="455488"/>
    <lineage>
        <taxon>Bacteria</taxon>
        <taxon>Pseudomonadati</taxon>
        <taxon>Myxococcota</taxon>
        <taxon>Myxococcia</taxon>
        <taxon>Myxococcales</taxon>
        <taxon>Cystobacterineae</taxon>
        <taxon>Anaeromyxobacteraceae</taxon>
        <taxon>Anaeromyxobacter</taxon>
    </lineage>
</organism>